<keyword evidence="8 10" id="KW-0472">Membrane</keyword>
<feature type="domain" description="RCK C-terminal" evidence="11">
    <location>
        <begin position="407"/>
        <end position="488"/>
    </location>
</feature>
<gene>
    <name evidence="12" type="ORF">FZC75_06025</name>
</gene>
<dbReference type="GO" id="GO:0006813">
    <property type="term" value="P:potassium ion transport"/>
    <property type="evidence" value="ECO:0007669"/>
    <property type="project" value="InterPro"/>
</dbReference>
<proteinExistence type="predicted"/>
<dbReference type="GO" id="GO:0015297">
    <property type="term" value="F:antiporter activity"/>
    <property type="evidence" value="ECO:0007669"/>
    <property type="project" value="UniProtKB-KW"/>
</dbReference>
<dbReference type="EMBL" id="VTET01000002">
    <property type="protein sequence ID" value="TYS73869.1"/>
    <property type="molecule type" value="Genomic_DNA"/>
</dbReference>
<keyword evidence="3" id="KW-0050">Antiport</keyword>
<evidence type="ECO:0000256" key="7">
    <source>
        <dbReference type="ARBA" id="ARBA00023065"/>
    </source>
</evidence>
<feature type="transmembrane region" description="Helical" evidence="10">
    <location>
        <begin position="307"/>
        <end position="327"/>
    </location>
</feature>
<feature type="transmembrane region" description="Helical" evidence="10">
    <location>
        <begin position="125"/>
        <end position="143"/>
    </location>
</feature>
<evidence type="ECO:0000256" key="5">
    <source>
        <dbReference type="ARBA" id="ARBA00022692"/>
    </source>
</evidence>
<dbReference type="InterPro" id="IPR036721">
    <property type="entry name" value="RCK_C_sf"/>
</dbReference>
<feature type="transmembrane region" description="Helical" evidence="10">
    <location>
        <begin position="62"/>
        <end position="82"/>
    </location>
</feature>
<dbReference type="GO" id="GO:0005886">
    <property type="term" value="C:plasma membrane"/>
    <property type="evidence" value="ECO:0007669"/>
    <property type="project" value="UniProtKB-SubCell"/>
</dbReference>
<evidence type="ECO:0000259" key="11">
    <source>
        <dbReference type="PROSITE" id="PS51202"/>
    </source>
</evidence>
<evidence type="ECO:0000256" key="6">
    <source>
        <dbReference type="ARBA" id="ARBA00022989"/>
    </source>
</evidence>
<evidence type="ECO:0000256" key="9">
    <source>
        <dbReference type="SAM" id="MobiDB-lite"/>
    </source>
</evidence>
<sequence length="517" mass="56074">MIQGAFNVDYFILLTAFLLIVGVITTKFSSKLGVPALVLFIIVGMMAGSDGLGFIYFDNVKYAQLIGIFALVIILFEGGLQTKWGTVRKVVKPSLSLATLGVILTSALVAVSAKLILDVSWLEAFLFGAIVGSTDAAAVFAVLKGQNIKARMGATLEAESGTNDPMAVFLTLSFIELLTASNPSYIGFIGSFFWQMGIGLLLGLGLGKLASYSINKINLDSSGLYPVFAMAFALLTYSIAALMGASGLLAVYVAALIIGNNELTYRQSIFRFNEGFAWMMQILMFIILGLLVFPGQLFQWDIMLKGLLLSVILIVVARPIAVFLSTLGMDFSIKEKVFLSWAGLRGAVPIVLATFPMIAGIPNAQLFFNVVFFVVLTSTLVQGSTITMLAKKLDLTGPKKIAPIHSLELVSIGKANAEIIEFQVEEDLDMVGKTLAELEFPDKTLINAIIRAGILVTPSGDTVIKDKDFLYILTSRESKLALEEFLKKKKEAEPIMDGEETEVEEDTNNKEEIKETV</sequence>
<dbReference type="Gene3D" id="1.20.1530.20">
    <property type="match status" value="1"/>
</dbReference>
<dbReference type="InterPro" id="IPR006153">
    <property type="entry name" value="Cation/H_exchanger_TM"/>
</dbReference>
<keyword evidence="5 10" id="KW-0812">Transmembrane</keyword>
<evidence type="ECO:0000256" key="8">
    <source>
        <dbReference type="ARBA" id="ARBA00023136"/>
    </source>
</evidence>
<dbReference type="Proteomes" id="UP000324517">
    <property type="component" value="Unassembled WGS sequence"/>
</dbReference>
<reference evidence="12 13" key="1">
    <citation type="submission" date="2019-08" db="EMBL/GenBank/DDBJ databases">
        <title>Bacillus genomes from the desert of Cuatro Cienegas, Coahuila.</title>
        <authorList>
            <person name="Olmedo-Alvarez G."/>
        </authorList>
    </citation>
    <scope>NUCLEOTIDE SEQUENCE [LARGE SCALE GENOMIC DNA]</scope>
    <source>
        <strain evidence="12 13">CH98b_3T</strain>
    </source>
</reference>
<dbReference type="InterPro" id="IPR038770">
    <property type="entry name" value="Na+/solute_symporter_sf"/>
</dbReference>
<evidence type="ECO:0000256" key="3">
    <source>
        <dbReference type="ARBA" id="ARBA00022449"/>
    </source>
</evidence>
<feature type="transmembrane region" description="Helical" evidence="10">
    <location>
        <begin position="276"/>
        <end position="295"/>
    </location>
</feature>
<dbReference type="OrthoDB" id="9810759at2"/>
<dbReference type="NCBIfam" id="NF003716">
    <property type="entry name" value="PRK05326.1-3"/>
    <property type="match status" value="1"/>
</dbReference>
<comment type="subcellular location">
    <subcellularLocation>
        <location evidence="1">Cell membrane</location>
        <topology evidence="1">Multi-pass membrane protein</topology>
    </subcellularLocation>
</comment>
<dbReference type="NCBIfam" id="NF003715">
    <property type="entry name" value="PRK05326.1-2"/>
    <property type="match status" value="1"/>
</dbReference>
<evidence type="ECO:0000256" key="2">
    <source>
        <dbReference type="ARBA" id="ARBA00022448"/>
    </source>
</evidence>
<evidence type="ECO:0000256" key="10">
    <source>
        <dbReference type="SAM" id="Phobius"/>
    </source>
</evidence>
<feature type="transmembrane region" description="Helical" evidence="10">
    <location>
        <begin position="185"/>
        <end position="207"/>
    </location>
</feature>
<feature type="transmembrane region" description="Helical" evidence="10">
    <location>
        <begin position="36"/>
        <end position="56"/>
    </location>
</feature>
<accession>A0A5D4TF53</accession>
<dbReference type="GO" id="GO:0008324">
    <property type="term" value="F:monoatomic cation transmembrane transporter activity"/>
    <property type="evidence" value="ECO:0007669"/>
    <property type="project" value="InterPro"/>
</dbReference>
<dbReference type="PROSITE" id="PS51202">
    <property type="entry name" value="RCK_C"/>
    <property type="match status" value="1"/>
</dbReference>
<dbReference type="PANTHER" id="PTHR32507:SF7">
    <property type="entry name" value="K(+)_H(+) ANTIPORTER NHAP2"/>
    <property type="match status" value="1"/>
</dbReference>
<keyword evidence="6 10" id="KW-1133">Transmembrane helix</keyword>
<feature type="compositionally biased region" description="Basic and acidic residues" evidence="9">
    <location>
        <begin position="507"/>
        <end position="517"/>
    </location>
</feature>
<feature type="transmembrane region" description="Helical" evidence="10">
    <location>
        <begin position="367"/>
        <end position="390"/>
    </location>
</feature>
<name>A0A5D4TF53_9BACI</name>
<evidence type="ECO:0000313" key="12">
    <source>
        <dbReference type="EMBL" id="TYS73869.1"/>
    </source>
</evidence>
<dbReference type="GO" id="GO:1902600">
    <property type="term" value="P:proton transmembrane transport"/>
    <property type="evidence" value="ECO:0007669"/>
    <property type="project" value="InterPro"/>
</dbReference>
<feature type="transmembrane region" description="Helical" evidence="10">
    <location>
        <begin position="94"/>
        <end position="113"/>
    </location>
</feature>
<evidence type="ECO:0000256" key="1">
    <source>
        <dbReference type="ARBA" id="ARBA00004651"/>
    </source>
</evidence>
<protein>
    <submittedName>
        <fullName evidence="12">Potassium/proton antiporter</fullName>
    </submittedName>
</protein>
<dbReference type="Gene3D" id="3.30.70.1450">
    <property type="entry name" value="Regulator of K+ conductance, C-terminal domain"/>
    <property type="match status" value="1"/>
</dbReference>
<feature type="region of interest" description="Disordered" evidence="9">
    <location>
        <begin position="491"/>
        <end position="517"/>
    </location>
</feature>
<feature type="transmembrane region" description="Helical" evidence="10">
    <location>
        <begin position="227"/>
        <end position="255"/>
    </location>
</feature>
<dbReference type="Pfam" id="PF02080">
    <property type="entry name" value="TrkA_C"/>
    <property type="match status" value="1"/>
</dbReference>
<feature type="transmembrane region" description="Helical" evidence="10">
    <location>
        <begin position="6"/>
        <end position="24"/>
    </location>
</feature>
<comment type="caution">
    <text evidence="12">The sequence shown here is derived from an EMBL/GenBank/DDBJ whole genome shotgun (WGS) entry which is preliminary data.</text>
</comment>
<feature type="compositionally biased region" description="Acidic residues" evidence="9">
    <location>
        <begin position="494"/>
        <end position="506"/>
    </location>
</feature>
<evidence type="ECO:0000256" key="4">
    <source>
        <dbReference type="ARBA" id="ARBA00022475"/>
    </source>
</evidence>
<keyword evidence="4" id="KW-1003">Cell membrane</keyword>
<dbReference type="RefSeq" id="WP_010198066.1">
    <property type="nucleotide sequence ID" value="NZ_JBNIKO010000006.1"/>
</dbReference>
<keyword evidence="7" id="KW-0406">Ion transport</keyword>
<keyword evidence="2" id="KW-0813">Transport</keyword>
<evidence type="ECO:0000313" key="13">
    <source>
        <dbReference type="Proteomes" id="UP000324517"/>
    </source>
</evidence>
<dbReference type="InterPro" id="IPR006037">
    <property type="entry name" value="RCK_C"/>
</dbReference>
<dbReference type="Pfam" id="PF00999">
    <property type="entry name" value="Na_H_Exchanger"/>
    <property type="match status" value="1"/>
</dbReference>
<dbReference type="PANTHER" id="PTHR32507">
    <property type="entry name" value="NA(+)/H(+) ANTIPORTER 1"/>
    <property type="match status" value="1"/>
</dbReference>
<feature type="transmembrane region" description="Helical" evidence="10">
    <location>
        <begin position="339"/>
        <end position="361"/>
    </location>
</feature>
<dbReference type="AlphaFoldDB" id="A0A5D4TF53"/>
<organism evidence="12 13">
    <name type="scientific">Sutcliffiella horikoshii</name>
    <dbReference type="NCBI Taxonomy" id="79883"/>
    <lineage>
        <taxon>Bacteria</taxon>
        <taxon>Bacillati</taxon>
        <taxon>Bacillota</taxon>
        <taxon>Bacilli</taxon>
        <taxon>Bacillales</taxon>
        <taxon>Bacillaceae</taxon>
        <taxon>Sutcliffiella</taxon>
    </lineage>
</organism>
<dbReference type="SUPFAM" id="SSF116726">
    <property type="entry name" value="TrkA C-terminal domain-like"/>
    <property type="match status" value="1"/>
</dbReference>